<protein>
    <submittedName>
        <fullName evidence="1">Uncharacterized protein</fullName>
    </submittedName>
</protein>
<evidence type="ECO:0000313" key="2">
    <source>
        <dbReference type="Proteomes" id="UP000199677"/>
    </source>
</evidence>
<sequence>MFGSAQSATDLTSSVCTSEATDMPKQGCCTMCAAGNAAPPFLNYYCHKQLGSRDDILLLLQPLKLVLDAALKHFYMFGCAQSRGV</sequence>
<reference evidence="2" key="1">
    <citation type="submission" date="2016-10" db="EMBL/GenBank/DDBJ databases">
        <authorList>
            <person name="Varghese N."/>
            <person name="Submissions S."/>
        </authorList>
    </citation>
    <scope>NUCLEOTIDE SEQUENCE [LARGE SCALE GENOMIC DNA]</scope>
    <source>
        <strain evidence="2">CGMCC 1.6494</strain>
    </source>
</reference>
<keyword evidence="2" id="KW-1185">Reference proteome</keyword>
<dbReference type="Proteomes" id="UP000199677">
    <property type="component" value="Unassembled WGS sequence"/>
</dbReference>
<organism evidence="1 2">
    <name type="scientific">Vreelandella arcis</name>
    <dbReference type="NCBI Taxonomy" id="416873"/>
    <lineage>
        <taxon>Bacteria</taxon>
        <taxon>Pseudomonadati</taxon>
        <taxon>Pseudomonadota</taxon>
        <taxon>Gammaproteobacteria</taxon>
        <taxon>Oceanospirillales</taxon>
        <taxon>Halomonadaceae</taxon>
        <taxon>Vreelandella</taxon>
    </lineage>
</organism>
<gene>
    <name evidence="1" type="ORF">SAMN04487951_12910</name>
</gene>
<evidence type="ECO:0000313" key="1">
    <source>
        <dbReference type="EMBL" id="SDO44467.1"/>
    </source>
</evidence>
<dbReference type="EMBL" id="FNII01000029">
    <property type="protein sequence ID" value="SDO44467.1"/>
    <property type="molecule type" value="Genomic_DNA"/>
</dbReference>
<dbReference type="STRING" id="416873.SAMN04487951_12910"/>
<dbReference type="AlphaFoldDB" id="A0A1H0JL05"/>
<proteinExistence type="predicted"/>
<name>A0A1H0JL05_9GAMM</name>
<accession>A0A1H0JL05</accession>